<dbReference type="GeneID" id="9061943"/>
<protein>
    <submittedName>
        <fullName evidence="2">Uncharacterized protein</fullName>
    </submittedName>
</protein>
<organism evidence="3">
    <name type="scientific">Perkinsus marinus (strain ATCC 50983 / TXsc)</name>
    <dbReference type="NCBI Taxonomy" id="423536"/>
    <lineage>
        <taxon>Eukaryota</taxon>
        <taxon>Sar</taxon>
        <taxon>Alveolata</taxon>
        <taxon>Perkinsozoa</taxon>
        <taxon>Perkinsea</taxon>
        <taxon>Perkinsida</taxon>
        <taxon>Perkinsidae</taxon>
        <taxon>Perkinsus</taxon>
    </lineage>
</organism>
<name>C5KKE7_PERM5</name>
<sequence length="89" mass="9749">MATSQVVAEEEHSSGREYSKGKEFALGTSKVSFRPQSVKPLDSILAAVDADVSKRTRVAQAIATSIIKRRRYRQQCYIRVCTASGKVGS</sequence>
<accession>C5KKE7</accession>
<dbReference type="EMBL" id="GG673688">
    <property type="protein sequence ID" value="EER15059.1"/>
    <property type="molecule type" value="Genomic_DNA"/>
</dbReference>
<dbReference type="OrthoDB" id="10605974at2759"/>
<feature type="compositionally biased region" description="Basic and acidic residues" evidence="1">
    <location>
        <begin position="9"/>
        <end position="21"/>
    </location>
</feature>
<keyword evidence="3" id="KW-1185">Reference proteome</keyword>
<evidence type="ECO:0000313" key="3">
    <source>
        <dbReference type="Proteomes" id="UP000007800"/>
    </source>
</evidence>
<evidence type="ECO:0000313" key="2">
    <source>
        <dbReference type="EMBL" id="EER15059.1"/>
    </source>
</evidence>
<dbReference type="AlphaFoldDB" id="C5KKE7"/>
<dbReference type="Proteomes" id="UP000007800">
    <property type="component" value="Unassembled WGS sequence"/>
</dbReference>
<feature type="region of interest" description="Disordered" evidence="1">
    <location>
        <begin position="1"/>
        <end position="21"/>
    </location>
</feature>
<reference evidence="2 3" key="1">
    <citation type="submission" date="2008-07" db="EMBL/GenBank/DDBJ databases">
        <authorList>
            <person name="El-Sayed N."/>
            <person name="Caler E."/>
            <person name="Inman J."/>
            <person name="Amedeo P."/>
            <person name="Hass B."/>
            <person name="Wortman J."/>
        </authorList>
    </citation>
    <scope>NUCLEOTIDE SEQUENCE [LARGE SCALE GENOMIC DNA]</scope>
    <source>
        <strain evidence="3">ATCC 50983 / TXsc</strain>
    </source>
</reference>
<proteinExistence type="predicted"/>
<dbReference type="InParanoid" id="C5KKE7"/>
<gene>
    <name evidence="2" type="ORF">Pmar_PMAR023385</name>
</gene>
<dbReference type="RefSeq" id="XP_002783263.1">
    <property type="nucleotide sequence ID" value="XM_002783217.1"/>
</dbReference>
<evidence type="ECO:0000256" key="1">
    <source>
        <dbReference type="SAM" id="MobiDB-lite"/>
    </source>
</evidence>